<sequence>MLMMRKVGKNFIIISAVLILFITQFSVALAEDTKVSVSAPDEVKPGDVFSAYIMIEDVTDFVAGQFDLSFDSDVITVVDVKNGEIESQDVPILAWNFKPGTDNYLRVVYDLPGADGVSGSGYLAEIIFEVKGADGDTSSIEISNLQLGNKNAEEITADWSSGEVKVDASATPQPTTIQESTYQGSSGYAFNETETSGEATITTSEKVTRSIPAIQAGTKTSVVFSDMDISMITLEVDQDLSNIELSMQPRDLPREIPEPDGVLYSSYEIKAEELDGVEVTATIDFRVLKSWIEENSIDKATITLNRYHNGKWQELPTFMAGEDENFVNYQAESTGFSYFAITGEVVTGSEMTPASRDATSTPIPTTTSLEAESTAGTEITWGVIIAAILLTAVICAAVFIFLSKRK</sequence>
<evidence type="ECO:0000256" key="1">
    <source>
        <dbReference type="SAM" id="MobiDB-lite"/>
    </source>
</evidence>
<dbReference type="NCBIfam" id="TIGR04213">
    <property type="entry name" value="PGF_pre_PGF"/>
    <property type="match status" value="1"/>
</dbReference>
<dbReference type="AlphaFoldDB" id="A0A1F2PBL4"/>
<feature type="transmembrane region" description="Helical" evidence="2">
    <location>
        <begin position="379"/>
        <end position="402"/>
    </location>
</feature>
<dbReference type="CDD" id="cd08547">
    <property type="entry name" value="Type_II_cohesin"/>
    <property type="match status" value="1"/>
</dbReference>
<dbReference type="SUPFAM" id="SSF49384">
    <property type="entry name" value="Carbohydrate-binding domain"/>
    <property type="match status" value="1"/>
</dbReference>
<evidence type="ECO:0000256" key="2">
    <source>
        <dbReference type="SAM" id="Phobius"/>
    </source>
</evidence>
<evidence type="ECO:0000313" key="5">
    <source>
        <dbReference type="Proteomes" id="UP000186940"/>
    </source>
</evidence>
<evidence type="ECO:0000259" key="3">
    <source>
        <dbReference type="Pfam" id="PF00963"/>
    </source>
</evidence>
<evidence type="ECO:0000313" key="4">
    <source>
        <dbReference type="EMBL" id="OFV68643.1"/>
    </source>
</evidence>
<dbReference type="InterPro" id="IPR008965">
    <property type="entry name" value="CBM2/CBM3_carb-bd_dom_sf"/>
</dbReference>
<comment type="caution">
    <text evidence="4">The sequence shown here is derived from an EMBL/GenBank/DDBJ whole genome shotgun (WGS) entry which is preliminary data.</text>
</comment>
<proteinExistence type="predicted"/>
<feature type="domain" description="Cohesin" evidence="3">
    <location>
        <begin position="34"/>
        <end position="166"/>
    </location>
</feature>
<feature type="region of interest" description="Disordered" evidence="1">
    <location>
        <begin position="350"/>
        <end position="371"/>
    </location>
</feature>
<keyword evidence="2" id="KW-0812">Transmembrane</keyword>
<dbReference type="InterPro" id="IPR026453">
    <property type="entry name" value="PGF_pre_PGF"/>
</dbReference>
<organism evidence="4 5">
    <name type="scientific">Candidatus Syntropharchaeum caldarium</name>
    <dbReference type="NCBI Taxonomy" id="1838285"/>
    <lineage>
        <taxon>Archaea</taxon>
        <taxon>Methanobacteriati</taxon>
        <taxon>Methanobacteriota</taxon>
        <taxon>Stenosarchaea group</taxon>
        <taxon>Methanomicrobia</taxon>
        <taxon>Methanosarcinales</taxon>
        <taxon>ANME-2 cluster</taxon>
        <taxon>Candidatus Syntropharchaeum</taxon>
    </lineage>
</organism>
<dbReference type="Gene3D" id="2.60.40.680">
    <property type="match status" value="1"/>
</dbReference>
<keyword evidence="2" id="KW-1133">Transmembrane helix</keyword>
<reference evidence="4" key="1">
    <citation type="submission" date="2016-05" db="EMBL/GenBank/DDBJ databases">
        <title>Microbial consortia oxidize butane by reversing methanogenesis.</title>
        <authorList>
            <person name="Laso-Perez R."/>
            <person name="Richter M."/>
            <person name="Wegener G."/>
            <person name="Musat F."/>
        </authorList>
    </citation>
    <scope>NUCLEOTIDE SEQUENCE [LARGE SCALE GENOMIC DNA]</scope>
    <source>
        <strain evidence="4">BOX2</strain>
    </source>
</reference>
<gene>
    <name evidence="4" type="ORF">SCAL_000319</name>
</gene>
<keyword evidence="5" id="KW-1185">Reference proteome</keyword>
<protein>
    <submittedName>
        <fullName evidence="4">Membrane protein containing Cellulosome anchoring protein, cohesin region domain protein</fullName>
    </submittedName>
</protein>
<dbReference type="InterPro" id="IPR002102">
    <property type="entry name" value="Cohesin_dom"/>
</dbReference>
<name>A0A1F2PBL4_9EURY</name>
<accession>A0A1F2PBL4</accession>
<dbReference type="GO" id="GO:0000272">
    <property type="term" value="P:polysaccharide catabolic process"/>
    <property type="evidence" value="ECO:0007669"/>
    <property type="project" value="InterPro"/>
</dbReference>
<dbReference type="Pfam" id="PF00963">
    <property type="entry name" value="Cohesin"/>
    <property type="match status" value="1"/>
</dbReference>
<dbReference type="GO" id="GO:0030246">
    <property type="term" value="F:carbohydrate binding"/>
    <property type="evidence" value="ECO:0007669"/>
    <property type="project" value="InterPro"/>
</dbReference>
<dbReference type="Proteomes" id="UP000186940">
    <property type="component" value="Unassembled WGS sequence"/>
</dbReference>
<dbReference type="EMBL" id="LYOS01000001">
    <property type="protein sequence ID" value="OFV68643.1"/>
    <property type="molecule type" value="Genomic_DNA"/>
</dbReference>
<keyword evidence="2" id="KW-0472">Membrane</keyword>
<dbReference type="STRING" id="1838285.SCAL_000319"/>